<gene>
    <name evidence="1" type="ORF">FNH05_04275</name>
</gene>
<keyword evidence="2" id="KW-1185">Reference proteome</keyword>
<dbReference type="PROSITE" id="PS51257">
    <property type="entry name" value="PROKAR_LIPOPROTEIN"/>
    <property type="match status" value="1"/>
</dbReference>
<protein>
    <submittedName>
        <fullName evidence="1">Uncharacterized protein</fullName>
    </submittedName>
</protein>
<name>A0A558DHL9_9PSEU</name>
<dbReference type="Proteomes" id="UP000320011">
    <property type="component" value="Unassembled WGS sequence"/>
</dbReference>
<organism evidence="1 2">
    <name type="scientific">Amycolatopsis rhizosphaerae</name>
    <dbReference type="NCBI Taxonomy" id="2053003"/>
    <lineage>
        <taxon>Bacteria</taxon>
        <taxon>Bacillati</taxon>
        <taxon>Actinomycetota</taxon>
        <taxon>Actinomycetes</taxon>
        <taxon>Pseudonocardiales</taxon>
        <taxon>Pseudonocardiaceae</taxon>
        <taxon>Amycolatopsis</taxon>
    </lineage>
</organism>
<dbReference type="AlphaFoldDB" id="A0A558DHL9"/>
<comment type="caution">
    <text evidence="1">The sequence shown here is derived from an EMBL/GenBank/DDBJ whole genome shotgun (WGS) entry which is preliminary data.</text>
</comment>
<evidence type="ECO:0000313" key="2">
    <source>
        <dbReference type="Proteomes" id="UP000320011"/>
    </source>
</evidence>
<accession>A0A558DHL9</accession>
<sequence>MKFPRVLVVLGLGMLLAGCEQVDTAVGQVGAAKDKASACAEALGLANLDPNLDPAELAKQAQDKADRLRALANQVADQDLKQNLFTIADSYLALEQRKLNQLSNLSDWIQRNTDNLSRLRSACL</sequence>
<proteinExistence type="predicted"/>
<reference evidence="1 2" key="1">
    <citation type="submission" date="2019-07" db="EMBL/GenBank/DDBJ databases">
        <authorList>
            <person name="Duangmal K."/>
            <person name="Teo W.F.A."/>
        </authorList>
    </citation>
    <scope>NUCLEOTIDE SEQUENCE [LARGE SCALE GENOMIC DNA]</scope>
    <source>
        <strain evidence="1 2">TBRC 6029</strain>
    </source>
</reference>
<evidence type="ECO:0000313" key="1">
    <source>
        <dbReference type="EMBL" id="TVT60524.1"/>
    </source>
</evidence>
<reference evidence="1 2" key="2">
    <citation type="submission" date="2019-08" db="EMBL/GenBank/DDBJ databases">
        <title>Amycolatopsis acidicola sp. nov., isolated from peat swamp forest soil.</title>
        <authorList>
            <person name="Srisuk N."/>
        </authorList>
    </citation>
    <scope>NUCLEOTIDE SEQUENCE [LARGE SCALE GENOMIC DNA]</scope>
    <source>
        <strain evidence="1 2">TBRC 6029</strain>
    </source>
</reference>
<dbReference type="EMBL" id="VJWX01000022">
    <property type="protein sequence ID" value="TVT60524.1"/>
    <property type="molecule type" value="Genomic_DNA"/>
</dbReference>
<dbReference type="RefSeq" id="WP_144585942.1">
    <property type="nucleotide sequence ID" value="NZ_VJWX01000022.1"/>
</dbReference>
<dbReference type="OrthoDB" id="3635905at2"/>